<reference evidence="9 10" key="1">
    <citation type="submission" date="2018-01" db="EMBL/GenBank/DDBJ databases">
        <title>The draft genome of an aniline degradation strain ANB-1.</title>
        <authorList>
            <person name="Zhang L."/>
            <person name="Jiang J."/>
        </authorList>
    </citation>
    <scope>NUCLEOTIDE SEQUENCE [LARGE SCALE GENOMIC DNA]</scope>
    <source>
        <strain evidence="9 10">ANB-1</strain>
    </source>
</reference>
<dbReference type="Pfam" id="PF07690">
    <property type="entry name" value="MFS_1"/>
    <property type="match status" value="1"/>
</dbReference>
<comment type="caution">
    <text evidence="9">The sequence shown here is derived from an EMBL/GenBank/DDBJ whole genome shotgun (WGS) entry which is preliminary data.</text>
</comment>
<evidence type="ECO:0000259" key="8">
    <source>
        <dbReference type="PROSITE" id="PS50850"/>
    </source>
</evidence>
<dbReference type="PANTHER" id="PTHR42718">
    <property type="entry name" value="MAJOR FACILITATOR SUPERFAMILY MULTIDRUG TRANSPORTER MFSC"/>
    <property type="match status" value="1"/>
</dbReference>
<name>A0A2N8KA55_9BURK</name>
<feature type="transmembrane region" description="Helical" evidence="7">
    <location>
        <begin position="334"/>
        <end position="351"/>
    </location>
</feature>
<feature type="transmembrane region" description="Helical" evidence="7">
    <location>
        <begin position="299"/>
        <end position="322"/>
    </location>
</feature>
<dbReference type="InterPro" id="IPR020846">
    <property type="entry name" value="MFS_dom"/>
</dbReference>
<keyword evidence="2" id="KW-0813">Transport</keyword>
<dbReference type="SUPFAM" id="SSF103473">
    <property type="entry name" value="MFS general substrate transporter"/>
    <property type="match status" value="1"/>
</dbReference>
<evidence type="ECO:0000256" key="1">
    <source>
        <dbReference type="ARBA" id="ARBA00004651"/>
    </source>
</evidence>
<feature type="transmembrane region" description="Helical" evidence="7">
    <location>
        <begin position="79"/>
        <end position="103"/>
    </location>
</feature>
<evidence type="ECO:0000313" key="9">
    <source>
        <dbReference type="EMBL" id="PND30308.1"/>
    </source>
</evidence>
<dbReference type="CDD" id="cd17321">
    <property type="entry name" value="MFS_MMR_MDR_like"/>
    <property type="match status" value="1"/>
</dbReference>
<gene>
    <name evidence="9" type="ORF">C1I89_30585</name>
</gene>
<dbReference type="GO" id="GO:0005886">
    <property type="term" value="C:plasma membrane"/>
    <property type="evidence" value="ECO:0007669"/>
    <property type="project" value="UniProtKB-SubCell"/>
</dbReference>
<dbReference type="InterPro" id="IPR004638">
    <property type="entry name" value="EmrB-like"/>
</dbReference>
<sequence>MTHGIHGRQRWWALLVLCLGVLMIVLDTTIVNVALPSIRQDLHFTETSLVWVVNAYMLTFGGFLLLGGRLGDLLGHRRMFLAGLTLFTLASLACGVAQGQALLIGARAVQGLGGAVVSAVSLSLIMNLFTETGERARAMGVYGFVCAGGGSIGVLLGGLLTSALSWHWIFLVNLPIGVLVYALCLRLIPRAAPTAAGARLDVAGALAVTASLMLAVYAVVNGNEAGWTSAQSLTLLGVAAALMALFLWIEARVESPLMPLALFRLRNVATANVVGVLWAAAMFAWFFVSALYMQLVLGYTAMQVGLAFLPANLIMAAFSLGLSAKLVMRFGIRLPLAAGLSLAALGLALFARAPIDGAFAADVLPGMLLLGLGAGVAFNPLLLAAMNDVEPSQSGLASGVVNTAFMMGGALGLAVLASLAAARSATLTQAGASATAALNGGYQLTFLAGAVIAALAAALSAALLRARNRGVPAEAGAPH</sequence>
<dbReference type="Gene3D" id="1.20.1250.20">
    <property type="entry name" value="MFS general substrate transporter like domains"/>
    <property type="match status" value="1"/>
</dbReference>
<feature type="transmembrane region" description="Helical" evidence="7">
    <location>
        <begin position="166"/>
        <end position="188"/>
    </location>
</feature>
<dbReference type="Gene3D" id="1.20.1720.10">
    <property type="entry name" value="Multidrug resistance protein D"/>
    <property type="match status" value="1"/>
</dbReference>
<evidence type="ECO:0000256" key="6">
    <source>
        <dbReference type="ARBA" id="ARBA00023136"/>
    </source>
</evidence>
<dbReference type="RefSeq" id="WP_102776017.1">
    <property type="nucleotide sequence ID" value="NZ_POQS01000010.1"/>
</dbReference>
<keyword evidence="5 7" id="KW-1133">Transmembrane helix</keyword>
<feature type="transmembrane region" description="Helical" evidence="7">
    <location>
        <begin position="363"/>
        <end position="384"/>
    </location>
</feature>
<dbReference type="NCBIfam" id="TIGR00711">
    <property type="entry name" value="efflux_EmrB"/>
    <property type="match status" value="1"/>
</dbReference>
<evidence type="ECO:0000256" key="4">
    <source>
        <dbReference type="ARBA" id="ARBA00022692"/>
    </source>
</evidence>
<feature type="transmembrane region" description="Helical" evidence="7">
    <location>
        <begin position="12"/>
        <end position="35"/>
    </location>
</feature>
<dbReference type="EMBL" id="POQS01000010">
    <property type="protein sequence ID" value="PND30308.1"/>
    <property type="molecule type" value="Genomic_DNA"/>
</dbReference>
<evidence type="ECO:0000256" key="3">
    <source>
        <dbReference type="ARBA" id="ARBA00022475"/>
    </source>
</evidence>
<organism evidence="9 10">
    <name type="scientific">Achromobacter pulmonis</name>
    <dbReference type="NCBI Taxonomy" id="1389932"/>
    <lineage>
        <taxon>Bacteria</taxon>
        <taxon>Pseudomonadati</taxon>
        <taxon>Pseudomonadota</taxon>
        <taxon>Betaproteobacteria</taxon>
        <taxon>Burkholderiales</taxon>
        <taxon>Alcaligenaceae</taxon>
        <taxon>Achromobacter</taxon>
    </lineage>
</organism>
<dbReference type="AlphaFoldDB" id="A0A2N8KA55"/>
<feature type="transmembrane region" description="Helical" evidence="7">
    <location>
        <begin position="232"/>
        <end position="249"/>
    </location>
</feature>
<feature type="transmembrane region" description="Helical" evidence="7">
    <location>
        <begin position="200"/>
        <end position="220"/>
    </location>
</feature>
<feature type="transmembrane region" description="Helical" evidence="7">
    <location>
        <begin position="47"/>
        <end position="67"/>
    </location>
</feature>
<keyword evidence="6 7" id="KW-0472">Membrane</keyword>
<dbReference type="PRINTS" id="PR01036">
    <property type="entry name" value="TCRTETB"/>
</dbReference>
<evidence type="ECO:0000313" key="10">
    <source>
        <dbReference type="Proteomes" id="UP000235994"/>
    </source>
</evidence>
<keyword evidence="3" id="KW-1003">Cell membrane</keyword>
<keyword evidence="10" id="KW-1185">Reference proteome</keyword>
<dbReference type="PROSITE" id="PS50850">
    <property type="entry name" value="MFS"/>
    <property type="match status" value="1"/>
</dbReference>
<evidence type="ECO:0000256" key="5">
    <source>
        <dbReference type="ARBA" id="ARBA00022989"/>
    </source>
</evidence>
<feature type="transmembrane region" description="Helical" evidence="7">
    <location>
        <begin position="442"/>
        <end position="464"/>
    </location>
</feature>
<comment type="subcellular location">
    <subcellularLocation>
        <location evidence="1">Cell membrane</location>
        <topology evidence="1">Multi-pass membrane protein</topology>
    </subcellularLocation>
</comment>
<feature type="transmembrane region" description="Helical" evidence="7">
    <location>
        <begin position="109"/>
        <end position="129"/>
    </location>
</feature>
<dbReference type="Proteomes" id="UP000235994">
    <property type="component" value="Unassembled WGS sequence"/>
</dbReference>
<dbReference type="GO" id="GO:0022857">
    <property type="term" value="F:transmembrane transporter activity"/>
    <property type="evidence" value="ECO:0007669"/>
    <property type="project" value="InterPro"/>
</dbReference>
<evidence type="ECO:0000256" key="7">
    <source>
        <dbReference type="SAM" id="Phobius"/>
    </source>
</evidence>
<proteinExistence type="predicted"/>
<dbReference type="InterPro" id="IPR036259">
    <property type="entry name" value="MFS_trans_sf"/>
</dbReference>
<feature type="transmembrane region" description="Helical" evidence="7">
    <location>
        <begin position="141"/>
        <end position="160"/>
    </location>
</feature>
<feature type="transmembrane region" description="Helical" evidence="7">
    <location>
        <begin position="270"/>
        <end position="293"/>
    </location>
</feature>
<dbReference type="InterPro" id="IPR011701">
    <property type="entry name" value="MFS"/>
</dbReference>
<dbReference type="PANTHER" id="PTHR42718:SF46">
    <property type="entry name" value="BLR6921 PROTEIN"/>
    <property type="match status" value="1"/>
</dbReference>
<accession>A0A2N8KA55</accession>
<protein>
    <submittedName>
        <fullName evidence="9">MFS transporter</fullName>
    </submittedName>
</protein>
<keyword evidence="4 7" id="KW-0812">Transmembrane</keyword>
<evidence type="ECO:0000256" key="2">
    <source>
        <dbReference type="ARBA" id="ARBA00022448"/>
    </source>
</evidence>
<feature type="domain" description="Major facilitator superfamily (MFS) profile" evidence="8">
    <location>
        <begin position="13"/>
        <end position="468"/>
    </location>
</feature>
<feature type="transmembrane region" description="Helical" evidence="7">
    <location>
        <begin position="396"/>
        <end position="422"/>
    </location>
</feature>